<dbReference type="GO" id="GO:0016887">
    <property type="term" value="F:ATP hydrolysis activity"/>
    <property type="evidence" value="ECO:0007669"/>
    <property type="project" value="InterPro"/>
</dbReference>
<dbReference type="PANTHER" id="PTHR43335:SF11">
    <property type="entry name" value="ABC TRANSPORTER RELATED"/>
    <property type="match status" value="1"/>
</dbReference>
<comment type="similarity">
    <text evidence="1">Belongs to the ABC transporter superfamily.</text>
</comment>
<protein>
    <submittedName>
        <fullName evidence="6">Bacitracin transport ATP-binding protein BcrA</fullName>
    </submittedName>
</protein>
<keyword evidence="2" id="KW-0813">Transport</keyword>
<dbReference type="Gene3D" id="3.40.50.300">
    <property type="entry name" value="P-loop containing nucleotide triphosphate hydrolases"/>
    <property type="match status" value="1"/>
</dbReference>
<organism evidence="6">
    <name type="scientific">Uncultured Desulfatiglans sp</name>
    <dbReference type="NCBI Taxonomy" id="1748965"/>
    <lineage>
        <taxon>Bacteria</taxon>
        <taxon>Pseudomonadati</taxon>
        <taxon>Thermodesulfobacteriota</taxon>
        <taxon>Desulfobacteria</taxon>
        <taxon>Desulfatiglandales</taxon>
        <taxon>Desulfatiglandaceae</taxon>
        <taxon>Desulfatiglans</taxon>
        <taxon>environmental samples</taxon>
    </lineage>
</organism>
<dbReference type="SMART" id="SM00382">
    <property type="entry name" value="AAA"/>
    <property type="match status" value="1"/>
</dbReference>
<dbReference type="AlphaFoldDB" id="A0A653A8G1"/>
<keyword evidence="4 6" id="KW-0067">ATP-binding</keyword>
<name>A0A653A8G1_UNCDX</name>
<evidence type="ECO:0000256" key="4">
    <source>
        <dbReference type="ARBA" id="ARBA00022840"/>
    </source>
</evidence>
<dbReference type="PANTHER" id="PTHR43335">
    <property type="entry name" value="ABC TRANSPORTER, ATP-BINDING PROTEIN"/>
    <property type="match status" value="1"/>
</dbReference>
<evidence type="ECO:0000256" key="2">
    <source>
        <dbReference type="ARBA" id="ARBA00022448"/>
    </source>
</evidence>
<evidence type="ECO:0000313" key="6">
    <source>
        <dbReference type="EMBL" id="VBB43932.1"/>
    </source>
</evidence>
<dbReference type="InterPro" id="IPR003439">
    <property type="entry name" value="ABC_transporter-like_ATP-bd"/>
</dbReference>
<evidence type="ECO:0000256" key="3">
    <source>
        <dbReference type="ARBA" id="ARBA00022741"/>
    </source>
</evidence>
<evidence type="ECO:0000259" key="5">
    <source>
        <dbReference type="PROSITE" id="PS50893"/>
    </source>
</evidence>
<sequence>MEGRPIIRTEGLTKRYGGYEAVRSLSLEVREGEIFGFLGPNGAGKTTTLLMLLGLTVPTAGTVEVCGLDPVRRARAVKQLVGYLPENVGFYGDLDAVESLAYIAALNGRSPADSARLVPGLLEQVGLADAARKKVGFFSRGMRQRLGIAEVLLKEPKVLLLDEPTLGLDPDGAARLIGLIEALNRERNMTVLLSSHNLHQVQRISHRVGIMIEGGMVASGPIDALAEQTFGLGGSRYSLEEIYLKYFQEG</sequence>
<dbReference type="EMBL" id="UPXX01000027">
    <property type="protein sequence ID" value="VBB43932.1"/>
    <property type="molecule type" value="Genomic_DNA"/>
</dbReference>
<proteinExistence type="inferred from homology"/>
<dbReference type="SUPFAM" id="SSF52540">
    <property type="entry name" value="P-loop containing nucleoside triphosphate hydrolases"/>
    <property type="match status" value="1"/>
</dbReference>
<gene>
    <name evidence="6" type="ORF">TRIP_B330116</name>
</gene>
<accession>A0A653A8G1</accession>
<dbReference type="PROSITE" id="PS50893">
    <property type="entry name" value="ABC_TRANSPORTER_2"/>
    <property type="match status" value="1"/>
</dbReference>
<feature type="domain" description="ABC transporter" evidence="5">
    <location>
        <begin position="7"/>
        <end position="238"/>
    </location>
</feature>
<dbReference type="Pfam" id="PF00005">
    <property type="entry name" value="ABC_tran"/>
    <property type="match status" value="1"/>
</dbReference>
<reference evidence="6" key="1">
    <citation type="submission" date="2018-07" db="EMBL/GenBank/DDBJ databases">
        <authorList>
            <consortium name="Genoscope - CEA"/>
            <person name="William W."/>
        </authorList>
    </citation>
    <scope>NUCLEOTIDE SEQUENCE</scope>
    <source>
        <strain evidence="6">IK1</strain>
    </source>
</reference>
<evidence type="ECO:0000256" key="1">
    <source>
        <dbReference type="ARBA" id="ARBA00005417"/>
    </source>
</evidence>
<keyword evidence="3" id="KW-0547">Nucleotide-binding</keyword>
<dbReference type="InterPro" id="IPR003593">
    <property type="entry name" value="AAA+_ATPase"/>
</dbReference>
<dbReference type="GO" id="GO:0005524">
    <property type="term" value="F:ATP binding"/>
    <property type="evidence" value="ECO:0007669"/>
    <property type="project" value="UniProtKB-KW"/>
</dbReference>
<dbReference type="InterPro" id="IPR027417">
    <property type="entry name" value="P-loop_NTPase"/>
</dbReference>